<dbReference type="PROSITE" id="PS01099">
    <property type="entry name" value="COMPLEX1_24K"/>
    <property type="match status" value="1"/>
</dbReference>
<comment type="similarity">
    <text evidence="1">Belongs to the complex I 24 kDa subunit family.</text>
</comment>
<keyword evidence="5" id="KW-0411">Iron-sulfur</keyword>
<dbReference type="SUPFAM" id="SSF52833">
    <property type="entry name" value="Thioredoxin-like"/>
    <property type="match status" value="1"/>
</dbReference>
<keyword evidence="10" id="KW-1185">Reference proteome</keyword>
<keyword evidence="3" id="KW-0479">Metal-binding</keyword>
<dbReference type="InterPro" id="IPR042128">
    <property type="entry name" value="NuoE_dom"/>
</dbReference>
<sequence length="493" mass="52577">MSVRRLAEDREQPDHFAFTDENARWAEQTIRKYPEGRHQSAVIPLLMRAQDQEGWVTRAAIEHVANMLGMPLIRVLEVATFYTQFQLKPVGRHAHVQVCGTTPCMLRGAEGLKEVCRNRIHHEPLHVSGDGGLSWEEVECLGACVNAPMVMIGKDTYEDLSPERLEEIIDLFAQGKGDSVPTGPQIDRHLSAPIGGPTTLTSLDDGREPAPRSGGTTSSGRTEARDTGPSKAARPETHATETAPAINGPAREAVKEEASATDDAASVDASAGAGAPASGHTGGRQEGPNDTVEQEAVAHHEAEATGGRDPAGSLAAREAVAEAAVVPDVSRPDDQPAPERRAHGPVDMTGLNKTESSVPEGRRTGTDDTTAGPAATDSFSDGKGNGGGEAGEPGLEREAPKPVGRKPELLSEPDGQKDDLKRIKGIGDVIEQQLNELGVFHIRQIAAWGQEELFWIDDHLNFRGRSIRDRWVDQAKELVAETGAASSNVGGEA</sequence>
<dbReference type="PANTHER" id="PTHR10371:SF3">
    <property type="entry name" value="NADH DEHYDROGENASE [UBIQUINONE] FLAVOPROTEIN 2, MITOCHONDRIAL"/>
    <property type="match status" value="1"/>
</dbReference>
<feature type="compositionally biased region" description="Basic and acidic residues" evidence="8">
    <location>
        <begin position="222"/>
        <end position="239"/>
    </location>
</feature>
<dbReference type="GO" id="GO:0046872">
    <property type="term" value="F:metal ion binding"/>
    <property type="evidence" value="ECO:0007669"/>
    <property type="project" value="UniProtKB-KW"/>
</dbReference>
<dbReference type="EMBL" id="FUXL01000001">
    <property type="protein sequence ID" value="SJZ55552.1"/>
    <property type="molecule type" value="Genomic_DNA"/>
</dbReference>
<evidence type="ECO:0000256" key="8">
    <source>
        <dbReference type="SAM" id="MobiDB-lite"/>
    </source>
</evidence>
<feature type="compositionally biased region" description="Low complexity" evidence="8">
    <location>
        <begin position="367"/>
        <end position="377"/>
    </location>
</feature>
<proteinExistence type="inferred from homology"/>
<dbReference type="Gene3D" id="1.10.10.1590">
    <property type="entry name" value="NADH-quinone oxidoreductase subunit E"/>
    <property type="match status" value="1"/>
</dbReference>
<feature type="compositionally biased region" description="Basic and acidic residues" evidence="8">
    <location>
        <begin position="330"/>
        <end position="344"/>
    </location>
</feature>
<protein>
    <submittedName>
        <fullName evidence="9">NADH-quinone oxidoreductase, E subunit</fullName>
    </submittedName>
</protein>
<feature type="compositionally biased region" description="Low complexity" evidence="8">
    <location>
        <begin position="315"/>
        <end position="326"/>
    </location>
</feature>
<dbReference type="Pfam" id="PF01257">
    <property type="entry name" value="2Fe-2S_thioredx"/>
    <property type="match status" value="1"/>
</dbReference>
<name>A0A1T4LLF1_9HYPH</name>
<dbReference type="GO" id="GO:0051537">
    <property type="term" value="F:2 iron, 2 sulfur cluster binding"/>
    <property type="evidence" value="ECO:0007669"/>
    <property type="project" value="UniProtKB-KW"/>
</dbReference>
<dbReference type="GO" id="GO:0003954">
    <property type="term" value="F:NADH dehydrogenase activity"/>
    <property type="evidence" value="ECO:0007669"/>
    <property type="project" value="TreeGrafter"/>
</dbReference>
<keyword evidence="4" id="KW-0408">Iron</keyword>
<feature type="compositionally biased region" description="Basic and acidic residues" evidence="8">
    <location>
        <begin position="394"/>
        <end position="419"/>
    </location>
</feature>
<dbReference type="CDD" id="cd03064">
    <property type="entry name" value="TRX_Fd_NuoE"/>
    <property type="match status" value="1"/>
</dbReference>
<feature type="compositionally biased region" description="Low complexity" evidence="8">
    <location>
        <begin position="261"/>
        <end position="279"/>
    </location>
</feature>
<comment type="catalytic activity">
    <reaction evidence="7">
        <text>a quinone + NADH + 5 H(+)(in) = a quinol + NAD(+) + 4 H(+)(out)</text>
        <dbReference type="Rhea" id="RHEA:57888"/>
        <dbReference type="ChEBI" id="CHEBI:15378"/>
        <dbReference type="ChEBI" id="CHEBI:24646"/>
        <dbReference type="ChEBI" id="CHEBI:57540"/>
        <dbReference type="ChEBI" id="CHEBI:57945"/>
        <dbReference type="ChEBI" id="CHEBI:132124"/>
    </reaction>
</comment>
<evidence type="ECO:0000256" key="3">
    <source>
        <dbReference type="ARBA" id="ARBA00022723"/>
    </source>
</evidence>
<dbReference type="OrthoDB" id="9807941at2"/>
<keyword evidence="2" id="KW-0001">2Fe-2S</keyword>
<dbReference type="Gene3D" id="1.10.150.20">
    <property type="entry name" value="5' to 3' exonuclease, C-terminal subdomain"/>
    <property type="match status" value="1"/>
</dbReference>
<dbReference type="NCBIfam" id="TIGR01958">
    <property type="entry name" value="nuoE_fam"/>
    <property type="match status" value="1"/>
</dbReference>
<dbReference type="InterPro" id="IPR041921">
    <property type="entry name" value="NuoE_N"/>
</dbReference>
<dbReference type="Proteomes" id="UP000190135">
    <property type="component" value="Unassembled WGS sequence"/>
</dbReference>
<evidence type="ECO:0000256" key="2">
    <source>
        <dbReference type="ARBA" id="ARBA00022714"/>
    </source>
</evidence>
<dbReference type="InterPro" id="IPR036249">
    <property type="entry name" value="Thioredoxin-like_sf"/>
</dbReference>
<evidence type="ECO:0000256" key="5">
    <source>
        <dbReference type="ARBA" id="ARBA00023014"/>
    </source>
</evidence>
<dbReference type="PANTHER" id="PTHR10371">
    <property type="entry name" value="NADH DEHYDROGENASE UBIQUINONE FLAVOPROTEIN 2, MITOCHONDRIAL"/>
    <property type="match status" value="1"/>
</dbReference>
<dbReference type="FunFam" id="1.10.10.1590:FF:000001">
    <property type="entry name" value="NADH-quinone oxidoreductase subunit E"/>
    <property type="match status" value="1"/>
</dbReference>
<evidence type="ECO:0000256" key="4">
    <source>
        <dbReference type="ARBA" id="ARBA00023004"/>
    </source>
</evidence>
<evidence type="ECO:0000313" key="10">
    <source>
        <dbReference type="Proteomes" id="UP000190135"/>
    </source>
</evidence>
<gene>
    <name evidence="9" type="ORF">SAMN05428963_101272</name>
</gene>
<dbReference type="Gene3D" id="3.40.30.10">
    <property type="entry name" value="Glutaredoxin"/>
    <property type="match status" value="1"/>
</dbReference>
<dbReference type="AlphaFoldDB" id="A0A1T4LLF1"/>
<dbReference type="NCBIfam" id="NF005724">
    <property type="entry name" value="PRK07539.1-4"/>
    <property type="match status" value="1"/>
</dbReference>
<reference evidence="9 10" key="1">
    <citation type="submission" date="2017-02" db="EMBL/GenBank/DDBJ databases">
        <authorList>
            <person name="Peterson S.W."/>
        </authorList>
    </citation>
    <scope>NUCLEOTIDE SEQUENCE [LARGE SCALE GENOMIC DNA]</scope>
    <source>
        <strain evidence="9 10">USBA 369</strain>
    </source>
</reference>
<dbReference type="STRING" id="1365950.SAMN05428963_101272"/>
<organism evidence="9 10">
    <name type="scientific">Consotaella salsifontis</name>
    <dbReference type="NCBI Taxonomy" id="1365950"/>
    <lineage>
        <taxon>Bacteria</taxon>
        <taxon>Pseudomonadati</taxon>
        <taxon>Pseudomonadota</taxon>
        <taxon>Alphaproteobacteria</taxon>
        <taxon>Hyphomicrobiales</taxon>
        <taxon>Aurantimonadaceae</taxon>
        <taxon>Consotaella</taxon>
    </lineage>
</organism>
<evidence type="ECO:0000313" key="9">
    <source>
        <dbReference type="EMBL" id="SJZ55552.1"/>
    </source>
</evidence>
<evidence type="ECO:0000256" key="1">
    <source>
        <dbReference type="ARBA" id="ARBA00010643"/>
    </source>
</evidence>
<evidence type="ECO:0000256" key="7">
    <source>
        <dbReference type="ARBA" id="ARBA00047712"/>
    </source>
</evidence>
<accession>A0A1T4LLF1</accession>
<dbReference type="RefSeq" id="WP_078706568.1">
    <property type="nucleotide sequence ID" value="NZ_FUXL01000001.1"/>
</dbReference>
<dbReference type="InterPro" id="IPR002023">
    <property type="entry name" value="NuoE-like"/>
</dbReference>
<feature type="region of interest" description="Disordered" evidence="8">
    <location>
        <begin position="176"/>
        <end position="419"/>
    </location>
</feature>
<comment type="cofactor">
    <cofactor evidence="6">
        <name>[2Fe-2S] cluster</name>
        <dbReference type="ChEBI" id="CHEBI:190135"/>
    </cofactor>
</comment>
<evidence type="ECO:0000256" key="6">
    <source>
        <dbReference type="ARBA" id="ARBA00034078"/>
    </source>
</evidence>